<gene>
    <name evidence="9" type="ORF">BJX66DRAFT_326155</name>
</gene>
<dbReference type="PANTHER" id="PTHR33307">
    <property type="entry name" value="ALPHA-RHAMNOSIDASE (EUROFUNG)"/>
    <property type="match status" value="1"/>
</dbReference>
<feature type="domain" description="Alpha-L-rhamnosidase concanavalin-like" evidence="5">
    <location>
        <begin position="341"/>
        <end position="441"/>
    </location>
</feature>
<accession>A0ABR4G2J8</accession>
<evidence type="ECO:0000259" key="8">
    <source>
        <dbReference type="Pfam" id="PF17390"/>
    </source>
</evidence>
<name>A0ABR4G2J8_9EURO</name>
<dbReference type="InterPro" id="IPR012341">
    <property type="entry name" value="6hp_glycosidase-like_sf"/>
</dbReference>
<sequence>MHSLVFPSAPQFEHHTTGFAIGHASPRLSWKFATPGPRYPDNWMQTAYDLQIEHGTQEQQTHHVKSDQSVLVAWPWEPLLSRKAARVRVRCYGKESTADKETATDWSEWSTVEASLLNQDDWSAAFITSTRTVDPTAPLAPIRFRKVFQIPRNCFPATNVRLYITALGVYHAFLNGTRIGDHCLAPGWTAYDHRLNFQTFDVTELLREEGDNVLAVEVGAGWYAGRLGFNGGKRCCYKSEDLGVLAQLEVATETPGVCWMLPSNDTWECLPSAIRSSEIYDREVYDMRREDLTWTTSSSEGRDSIAASARVVPWPLERLVSPDAPPVRVIQEVAVVEILTSPSGKVILDFGQNLVGKVRIRSTTIAQAWQLSLTHAEVLEDGELCTRPLRTAKCKDVILGNGKKLENWAPAFTFHGFRYVQVDGWPGGQPSADNFVALVLHTDLTRRGWFACSNSHVNRLHENIVWGMRGNFLSIPTDCPQRDERLGWTGDLQVFANTATYLYNTTGMLSEWLQDLSVEHMEEHRRGIPPLTVPDVLQKAGGSFPQAVWGDAVIVVPDVLHQYSADTTILKRQHKSMTTWLDQGIPRGPDGLWDPEKWQLGDWLDPTAPHDNPKDARTDGTFVADAYLVHVTESLAAICKAIGHTADAERYANDAERLKAIFGAKYISPEGNIMSNTQTAISLAICFSLYQDIEQKRTAAASLSRLVRRGKFALTTGFVGTKFITEALTLTSQSSLAYRMLLHKKCPSWLYPLTQGATTIWERWDSIRPNGCINPGEMTSFNHYALGSVANWLHTSVGGISPLEPGWKTIRIRPVVGGELQWAEARFKGPYGEIISRWEVRDGEFRLVVQIPPNSRAFVTLPTEQHTEISEEDEAGTWIGSGVHEFRCAYATAKEEWPPRPLLAPQRPHQERQPPKQIHPIPIPMQIPSTYSTPHTPSHPDSHQPDTQQKAQPSRPQQAHTPP</sequence>
<organism evidence="9 10">
    <name type="scientific">Aspergillus keveii</name>
    <dbReference type="NCBI Taxonomy" id="714993"/>
    <lineage>
        <taxon>Eukaryota</taxon>
        <taxon>Fungi</taxon>
        <taxon>Dikarya</taxon>
        <taxon>Ascomycota</taxon>
        <taxon>Pezizomycotina</taxon>
        <taxon>Eurotiomycetes</taxon>
        <taxon>Eurotiomycetidae</taxon>
        <taxon>Eurotiales</taxon>
        <taxon>Aspergillaceae</taxon>
        <taxon>Aspergillus</taxon>
        <taxon>Aspergillus subgen. Nidulantes</taxon>
    </lineage>
</organism>
<feature type="domain" description="Alpha-L-rhamnosidase six-hairpin glycosidase" evidence="7">
    <location>
        <begin position="446"/>
        <end position="797"/>
    </location>
</feature>
<dbReference type="Gene3D" id="2.60.40.10">
    <property type="entry name" value="Immunoglobulins"/>
    <property type="match status" value="1"/>
</dbReference>
<keyword evidence="10" id="KW-1185">Reference proteome</keyword>
<comment type="caution">
    <text evidence="9">The sequence shown here is derived from an EMBL/GenBank/DDBJ whole genome shotgun (WGS) entry which is preliminary data.</text>
</comment>
<dbReference type="InterPro" id="IPR008928">
    <property type="entry name" value="6-hairpin_glycosidase_sf"/>
</dbReference>
<dbReference type="InterPro" id="IPR013737">
    <property type="entry name" value="Bac_rhamnosid_N"/>
</dbReference>
<evidence type="ECO:0000313" key="9">
    <source>
        <dbReference type="EMBL" id="KAL2793227.1"/>
    </source>
</evidence>
<dbReference type="SUPFAM" id="SSF49785">
    <property type="entry name" value="Galactose-binding domain-like"/>
    <property type="match status" value="1"/>
</dbReference>
<dbReference type="PIRSF" id="PIRSF010631">
    <property type="entry name" value="A-rhamnsds"/>
    <property type="match status" value="1"/>
</dbReference>
<reference evidence="9 10" key="1">
    <citation type="submission" date="2024-07" db="EMBL/GenBank/DDBJ databases">
        <title>Section-level genome sequencing and comparative genomics of Aspergillus sections Usti and Cavernicolus.</title>
        <authorList>
            <consortium name="Lawrence Berkeley National Laboratory"/>
            <person name="Nybo J.L."/>
            <person name="Vesth T.C."/>
            <person name="Theobald S."/>
            <person name="Frisvad J.C."/>
            <person name="Larsen T.O."/>
            <person name="Kjaerboelling I."/>
            <person name="Rothschild-Mancinelli K."/>
            <person name="Lyhne E.K."/>
            <person name="Kogle M.E."/>
            <person name="Barry K."/>
            <person name="Clum A."/>
            <person name="Na H."/>
            <person name="Ledsgaard L."/>
            <person name="Lin J."/>
            <person name="Lipzen A."/>
            <person name="Kuo A."/>
            <person name="Riley R."/>
            <person name="Mondo S."/>
            <person name="Labutti K."/>
            <person name="Haridas S."/>
            <person name="Pangalinan J."/>
            <person name="Salamov A.A."/>
            <person name="Simmons B.A."/>
            <person name="Magnuson J.K."/>
            <person name="Chen J."/>
            <person name="Drula E."/>
            <person name="Henrissat B."/>
            <person name="Wiebenga A."/>
            <person name="Lubbers R.J."/>
            <person name="Gomes A.C."/>
            <person name="Makela M.R."/>
            <person name="Stajich J."/>
            <person name="Grigoriev I.V."/>
            <person name="Mortensen U.H."/>
            <person name="De Vries R.P."/>
            <person name="Baker S.E."/>
            <person name="Andersen M.R."/>
        </authorList>
    </citation>
    <scope>NUCLEOTIDE SEQUENCE [LARGE SCALE GENOMIC DNA]</scope>
    <source>
        <strain evidence="9 10">CBS 209.92</strain>
    </source>
</reference>
<proteinExistence type="predicted"/>
<dbReference type="Gene3D" id="1.50.10.10">
    <property type="match status" value="1"/>
</dbReference>
<dbReference type="Pfam" id="PF17389">
    <property type="entry name" value="Bac_rhamnosid6H"/>
    <property type="match status" value="1"/>
</dbReference>
<dbReference type="Proteomes" id="UP001610563">
    <property type="component" value="Unassembled WGS sequence"/>
</dbReference>
<dbReference type="InterPro" id="IPR008979">
    <property type="entry name" value="Galactose-bd-like_sf"/>
</dbReference>
<dbReference type="SUPFAM" id="SSF48208">
    <property type="entry name" value="Six-hairpin glycosidases"/>
    <property type="match status" value="1"/>
</dbReference>
<dbReference type="Pfam" id="PF08531">
    <property type="entry name" value="Bac_rhamnosid_N"/>
    <property type="match status" value="1"/>
</dbReference>
<dbReference type="InterPro" id="IPR035398">
    <property type="entry name" value="Bac_rhamnosid_C"/>
</dbReference>
<feature type="domain" description="Alpha-L-rhamnosidase C-terminal" evidence="8">
    <location>
        <begin position="799"/>
        <end position="874"/>
    </location>
</feature>
<evidence type="ECO:0000256" key="3">
    <source>
        <dbReference type="ARBA" id="ARBA00022801"/>
    </source>
</evidence>
<evidence type="ECO:0000256" key="1">
    <source>
        <dbReference type="ARBA" id="ARBA00001445"/>
    </source>
</evidence>
<dbReference type="Pfam" id="PF05592">
    <property type="entry name" value="Bac_rhamnosid"/>
    <property type="match status" value="1"/>
</dbReference>
<dbReference type="InterPro" id="IPR035396">
    <property type="entry name" value="Bac_rhamnosid6H"/>
</dbReference>
<evidence type="ECO:0000259" key="7">
    <source>
        <dbReference type="Pfam" id="PF17389"/>
    </source>
</evidence>
<evidence type="ECO:0000256" key="2">
    <source>
        <dbReference type="ARBA" id="ARBA00012652"/>
    </source>
</evidence>
<dbReference type="Gene3D" id="2.60.120.260">
    <property type="entry name" value="Galactose-binding domain-like"/>
    <property type="match status" value="2"/>
</dbReference>
<evidence type="ECO:0000256" key="4">
    <source>
        <dbReference type="SAM" id="MobiDB-lite"/>
    </source>
</evidence>
<feature type="domain" description="Bacterial alpha-L-rhamnosidase N-terminal" evidence="6">
    <location>
        <begin position="158"/>
        <end position="330"/>
    </location>
</feature>
<dbReference type="PANTHER" id="PTHR33307:SF6">
    <property type="entry name" value="ALPHA-RHAMNOSIDASE (EUROFUNG)-RELATED"/>
    <property type="match status" value="1"/>
</dbReference>
<protein>
    <recommendedName>
        <fullName evidence="2">alpha-L-rhamnosidase</fullName>
        <ecNumber evidence="2">3.2.1.40</ecNumber>
    </recommendedName>
</protein>
<dbReference type="InterPro" id="IPR016007">
    <property type="entry name" value="Alpha_rhamnosid"/>
</dbReference>
<feature type="compositionally biased region" description="Low complexity" evidence="4">
    <location>
        <begin position="915"/>
        <end position="928"/>
    </location>
</feature>
<dbReference type="Pfam" id="PF17390">
    <property type="entry name" value="Bac_rhamnosid_C"/>
    <property type="match status" value="1"/>
</dbReference>
<evidence type="ECO:0000259" key="6">
    <source>
        <dbReference type="Pfam" id="PF08531"/>
    </source>
</evidence>
<dbReference type="Pfam" id="PF25788">
    <property type="entry name" value="Ig_Rha78A_N"/>
    <property type="match status" value="1"/>
</dbReference>
<evidence type="ECO:0000313" key="10">
    <source>
        <dbReference type="Proteomes" id="UP001610563"/>
    </source>
</evidence>
<dbReference type="EMBL" id="JBFTWV010000060">
    <property type="protein sequence ID" value="KAL2793227.1"/>
    <property type="molecule type" value="Genomic_DNA"/>
</dbReference>
<dbReference type="Gene3D" id="2.60.420.10">
    <property type="entry name" value="Maltose phosphorylase, domain 3"/>
    <property type="match status" value="1"/>
</dbReference>
<evidence type="ECO:0000259" key="5">
    <source>
        <dbReference type="Pfam" id="PF05592"/>
    </source>
</evidence>
<dbReference type="EC" id="3.2.1.40" evidence="2"/>
<dbReference type="InterPro" id="IPR013783">
    <property type="entry name" value="Ig-like_fold"/>
</dbReference>
<comment type="catalytic activity">
    <reaction evidence="1">
        <text>Hydrolysis of terminal non-reducing alpha-L-rhamnose residues in alpha-L-rhamnosides.</text>
        <dbReference type="EC" id="3.2.1.40"/>
    </reaction>
</comment>
<keyword evidence="3" id="KW-0378">Hydrolase</keyword>
<dbReference type="InterPro" id="IPR008902">
    <property type="entry name" value="Rhamnosid_concanavalin"/>
</dbReference>
<feature type="compositionally biased region" description="Polar residues" evidence="4">
    <location>
        <begin position="945"/>
        <end position="963"/>
    </location>
</feature>
<feature type="region of interest" description="Disordered" evidence="4">
    <location>
        <begin position="899"/>
        <end position="963"/>
    </location>
</feature>